<protein>
    <submittedName>
        <fullName evidence="3">Peroxyureidoacrylate/ureidoacrylate amidohydrolase RutB</fullName>
        <ecNumber evidence="3">3.5.1.110</ecNumber>
    </submittedName>
</protein>
<gene>
    <name evidence="3" type="primary">rutB_2</name>
    <name evidence="3" type="ORF">LMG3431_01943</name>
</gene>
<dbReference type="AlphaFoldDB" id="A0A6S6YUQ2"/>
<dbReference type="InterPro" id="IPR000868">
    <property type="entry name" value="Isochorismatase-like_dom"/>
</dbReference>
<dbReference type="EC" id="3.5.1.110" evidence="3"/>
<keyword evidence="4" id="KW-1185">Reference proteome</keyword>
<dbReference type="InterPro" id="IPR050272">
    <property type="entry name" value="Isochorismatase-like_hydrls"/>
</dbReference>
<dbReference type="InterPro" id="IPR036380">
    <property type="entry name" value="Isochorismatase-like_sf"/>
</dbReference>
<name>A0A6S6YUQ2_9BURK</name>
<proteinExistence type="predicted"/>
<reference evidence="3 4" key="1">
    <citation type="submission" date="2020-04" db="EMBL/GenBank/DDBJ databases">
        <authorList>
            <person name="De Canck E."/>
        </authorList>
    </citation>
    <scope>NUCLEOTIDE SEQUENCE [LARGE SCALE GENOMIC DNA]</scope>
    <source>
        <strain evidence="3 4">LMG 3431</strain>
    </source>
</reference>
<evidence type="ECO:0000313" key="4">
    <source>
        <dbReference type="Proteomes" id="UP000494108"/>
    </source>
</evidence>
<dbReference type="Gene3D" id="3.40.50.850">
    <property type="entry name" value="Isochorismatase-like"/>
    <property type="match status" value="1"/>
</dbReference>
<sequence>MTTALIVIDVQRALFETVPPPADAIQVLDRINFLADQARAAGVPVVYVQHESPTGALAHGQPGWDLDTRLSPAADDARVRKTTPDSFLGTTLRQLLTDMGVTELMVCGYATEFCVDTTVRRAAGLGLPVTLVADAHTTQDKAHATGGQIRVHHNATLSAISSFGVKIRAVPAADIVFDSSATH</sequence>
<dbReference type="Pfam" id="PF00857">
    <property type="entry name" value="Isochorismatase"/>
    <property type="match status" value="1"/>
</dbReference>
<feature type="domain" description="Isochorismatase-like" evidence="2">
    <location>
        <begin position="3"/>
        <end position="143"/>
    </location>
</feature>
<dbReference type="EMBL" id="CADIJX010000002">
    <property type="protein sequence ID" value="CAB3639182.1"/>
    <property type="molecule type" value="Genomic_DNA"/>
</dbReference>
<organism evidence="3 4">
    <name type="scientific">Achromobacter pestifer</name>
    <dbReference type="NCBI Taxonomy" id="1353889"/>
    <lineage>
        <taxon>Bacteria</taxon>
        <taxon>Pseudomonadati</taxon>
        <taxon>Pseudomonadota</taxon>
        <taxon>Betaproteobacteria</taxon>
        <taxon>Burkholderiales</taxon>
        <taxon>Alcaligenaceae</taxon>
        <taxon>Achromobacter</taxon>
    </lineage>
</organism>
<dbReference type="PANTHER" id="PTHR43540:SF1">
    <property type="entry name" value="ISOCHORISMATASE HYDROLASE"/>
    <property type="match status" value="1"/>
</dbReference>
<evidence type="ECO:0000313" key="3">
    <source>
        <dbReference type="EMBL" id="CAB3639182.1"/>
    </source>
</evidence>
<accession>A0A6S6YUQ2</accession>
<dbReference type="Proteomes" id="UP000494108">
    <property type="component" value="Unassembled WGS sequence"/>
</dbReference>
<dbReference type="SUPFAM" id="SSF52499">
    <property type="entry name" value="Isochorismatase-like hydrolases"/>
    <property type="match status" value="1"/>
</dbReference>
<dbReference type="CDD" id="cd01014">
    <property type="entry name" value="nicotinamidase_related"/>
    <property type="match status" value="1"/>
</dbReference>
<dbReference type="GO" id="GO:0016787">
    <property type="term" value="F:hydrolase activity"/>
    <property type="evidence" value="ECO:0007669"/>
    <property type="project" value="UniProtKB-KW"/>
</dbReference>
<evidence type="ECO:0000259" key="2">
    <source>
        <dbReference type="Pfam" id="PF00857"/>
    </source>
</evidence>
<dbReference type="PANTHER" id="PTHR43540">
    <property type="entry name" value="PEROXYUREIDOACRYLATE/UREIDOACRYLATE AMIDOHYDROLASE-RELATED"/>
    <property type="match status" value="1"/>
</dbReference>
<keyword evidence="1 3" id="KW-0378">Hydrolase</keyword>
<dbReference type="RefSeq" id="WP_175174257.1">
    <property type="nucleotide sequence ID" value="NZ_CADIJX010000002.1"/>
</dbReference>
<evidence type="ECO:0000256" key="1">
    <source>
        <dbReference type="ARBA" id="ARBA00022801"/>
    </source>
</evidence>